<accession>A0A3M7SL20</accession>
<gene>
    <name evidence="1" type="ORF">BpHYR1_045068</name>
</gene>
<evidence type="ECO:0000313" key="2">
    <source>
        <dbReference type="Proteomes" id="UP000276133"/>
    </source>
</evidence>
<organism evidence="1 2">
    <name type="scientific">Brachionus plicatilis</name>
    <name type="common">Marine rotifer</name>
    <name type="synonym">Brachionus muelleri</name>
    <dbReference type="NCBI Taxonomy" id="10195"/>
    <lineage>
        <taxon>Eukaryota</taxon>
        <taxon>Metazoa</taxon>
        <taxon>Spiralia</taxon>
        <taxon>Gnathifera</taxon>
        <taxon>Rotifera</taxon>
        <taxon>Eurotatoria</taxon>
        <taxon>Monogononta</taxon>
        <taxon>Pseudotrocha</taxon>
        <taxon>Ploima</taxon>
        <taxon>Brachionidae</taxon>
        <taxon>Brachionus</taxon>
    </lineage>
</organism>
<name>A0A3M7SL20_BRAPC</name>
<sequence length="159" mass="18581">MHSHLFLQSHLHNHHVHRIILLSDDISDFSIHIFFTQSHSSGMHVLSTLQLNSVSSIYTYTYFTIFCDLASWWVSVSICITITISWKNTFSIIINYISFWTKTPFDTTSIRTLWIISSRQVHTSLLTQWSAREIFFSVFALNWTSVLCSPFNSYSNFET</sequence>
<reference evidence="1 2" key="1">
    <citation type="journal article" date="2018" name="Sci. Rep.">
        <title>Genomic signatures of local adaptation to the degree of environmental predictability in rotifers.</title>
        <authorList>
            <person name="Franch-Gras L."/>
            <person name="Hahn C."/>
            <person name="Garcia-Roger E.M."/>
            <person name="Carmona M.J."/>
            <person name="Serra M."/>
            <person name="Gomez A."/>
        </authorList>
    </citation>
    <scope>NUCLEOTIDE SEQUENCE [LARGE SCALE GENOMIC DNA]</scope>
    <source>
        <strain evidence="1">HYR1</strain>
    </source>
</reference>
<dbReference type="Proteomes" id="UP000276133">
    <property type="component" value="Unassembled WGS sequence"/>
</dbReference>
<dbReference type="EMBL" id="REGN01001180">
    <property type="protein sequence ID" value="RNA36473.1"/>
    <property type="molecule type" value="Genomic_DNA"/>
</dbReference>
<keyword evidence="2" id="KW-1185">Reference proteome</keyword>
<protein>
    <submittedName>
        <fullName evidence="1">Uncharacterized protein</fullName>
    </submittedName>
</protein>
<comment type="caution">
    <text evidence="1">The sequence shown here is derived from an EMBL/GenBank/DDBJ whole genome shotgun (WGS) entry which is preliminary data.</text>
</comment>
<evidence type="ECO:0000313" key="1">
    <source>
        <dbReference type="EMBL" id="RNA36473.1"/>
    </source>
</evidence>
<dbReference type="AlphaFoldDB" id="A0A3M7SL20"/>
<proteinExistence type="predicted"/>